<proteinExistence type="predicted"/>
<sequence>MRRILFTLILLITGTLYAQTIDDKIRLSISPSVMQTEQNKDIVEKLKLFLQTKNQDPYNNAYWNKDDFKRFVSPYRSLVGIEAGRLGSHFYQPTLMELLPTDDPTKIIAKLAYIGHNTETKENFLRLIYNIVVNKTHENIYFSSYTDFATSSWQKYRQGDITYVISPSKKLDMKEVESQVKDIERLTSFFNTQRIPITYYSCVEAKELFNIKGFDYNADMYLSKHGGLAEEGGIVYSANNAETYTHEIVHIYMRKLFPFLPTILDEGMATYFGGSGFYDYQWHKTALKKYIANHTIDYAHYLDRPYERFYIKDETPVPYLIGALICEYGIKKVGQEKFVERLHQIDQETDVWQIIHFWGLTRANINEELNQTL</sequence>
<evidence type="ECO:0000313" key="2">
    <source>
        <dbReference type="Proteomes" id="UP000255024"/>
    </source>
</evidence>
<dbReference type="Proteomes" id="UP000255024">
    <property type="component" value="Unassembled WGS sequence"/>
</dbReference>
<keyword evidence="2" id="KW-1185">Reference proteome</keyword>
<organism evidence="1 2">
    <name type="scientific">Myroides odoratus</name>
    <name type="common">Flavobacterium odoratum</name>
    <dbReference type="NCBI Taxonomy" id="256"/>
    <lineage>
        <taxon>Bacteria</taxon>
        <taxon>Pseudomonadati</taxon>
        <taxon>Bacteroidota</taxon>
        <taxon>Flavobacteriia</taxon>
        <taxon>Flavobacteriales</taxon>
        <taxon>Flavobacteriaceae</taxon>
        <taxon>Myroides</taxon>
    </lineage>
</organism>
<dbReference type="EMBL" id="UGQL01000001">
    <property type="protein sequence ID" value="STZ26988.1"/>
    <property type="molecule type" value="Genomic_DNA"/>
</dbReference>
<reference evidence="1 2" key="1">
    <citation type="submission" date="2018-06" db="EMBL/GenBank/DDBJ databases">
        <authorList>
            <consortium name="Pathogen Informatics"/>
            <person name="Doyle S."/>
        </authorList>
    </citation>
    <scope>NUCLEOTIDE SEQUENCE [LARGE SCALE GENOMIC DNA]</scope>
    <source>
        <strain evidence="1 2">NCTC11179</strain>
    </source>
</reference>
<dbReference type="RefSeq" id="WP_115090019.1">
    <property type="nucleotide sequence ID" value="NZ_CP068107.1"/>
</dbReference>
<dbReference type="AlphaFoldDB" id="A0A378RJV0"/>
<protein>
    <submittedName>
        <fullName evidence="1">Uncharacterized protein</fullName>
    </submittedName>
</protein>
<evidence type="ECO:0000313" key="1">
    <source>
        <dbReference type="EMBL" id="STZ26988.1"/>
    </source>
</evidence>
<accession>A0A378RJV0</accession>
<name>A0A378RJV0_MYROD</name>
<gene>
    <name evidence="1" type="ORF">NCTC11179_00515</name>
</gene>